<feature type="domain" description="Nudix hydrolase" evidence="8">
    <location>
        <begin position="43"/>
        <end position="115"/>
    </location>
</feature>
<gene>
    <name evidence="9" type="ORF">METZ01_LOCUS245425</name>
</gene>
<keyword evidence="5" id="KW-0378">Hydrolase</keyword>
<dbReference type="Gene3D" id="3.90.79.10">
    <property type="entry name" value="Nucleoside Triphosphate Pyrophosphohydrolase"/>
    <property type="match status" value="1"/>
</dbReference>
<evidence type="ECO:0000256" key="7">
    <source>
        <dbReference type="ARBA" id="ARBA00023679"/>
    </source>
</evidence>
<dbReference type="GO" id="GO:0046872">
    <property type="term" value="F:metal ion binding"/>
    <property type="evidence" value="ECO:0007669"/>
    <property type="project" value="UniProtKB-KW"/>
</dbReference>
<organism evidence="9">
    <name type="scientific">marine metagenome</name>
    <dbReference type="NCBI Taxonomy" id="408172"/>
    <lineage>
        <taxon>unclassified sequences</taxon>
        <taxon>metagenomes</taxon>
        <taxon>ecological metagenomes</taxon>
    </lineage>
</organism>
<evidence type="ECO:0000256" key="5">
    <source>
        <dbReference type="ARBA" id="ARBA00022801"/>
    </source>
</evidence>
<evidence type="ECO:0000256" key="3">
    <source>
        <dbReference type="ARBA" id="ARBA00009595"/>
    </source>
</evidence>
<evidence type="ECO:0000259" key="8">
    <source>
        <dbReference type="PROSITE" id="PS51462"/>
    </source>
</evidence>
<dbReference type="InterPro" id="IPR020084">
    <property type="entry name" value="NUDIX_hydrolase_CS"/>
</dbReference>
<dbReference type="AlphaFoldDB" id="A0A382I1J0"/>
<reference evidence="9" key="1">
    <citation type="submission" date="2018-05" db="EMBL/GenBank/DDBJ databases">
        <authorList>
            <person name="Lanie J.A."/>
            <person name="Ng W.-L."/>
            <person name="Kazmierczak K.M."/>
            <person name="Andrzejewski T.M."/>
            <person name="Davidsen T.M."/>
            <person name="Wayne K.J."/>
            <person name="Tettelin H."/>
            <person name="Glass J.I."/>
            <person name="Rusch D."/>
            <person name="Podicherti R."/>
            <person name="Tsui H.-C.T."/>
            <person name="Winkler M.E."/>
        </authorList>
    </citation>
    <scope>NUCLEOTIDE SEQUENCE</scope>
</reference>
<dbReference type="InterPro" id="IPR050241">
    <property type="entry name" value="NAD-cap_RNA_hydrolase_NudC"/>
</dbReference>
<evidence type="ECO:0000256" key="6">
    <source>
        <dbReference type="ARBA" id="ARBA00022842"/>
    </source>
</evidence>
<comment type="cofactor">
    <cofactor evidence="1">
        <name>Mg(2+)</name>
        <dbReference type="ChEBI" id="CHEBI:18420"/>
    </cofactor>
</comment>
<comment type="catalytic activity">
    <reaction evidence="7">
        <text>a 5'-end NAD(+)-phospho-ribonucleoside in mRNA + H2O = a 5'-end phospho-adenosine-phospho-ribonucleoside in mRNA + beta-nicotinamide D-ribonucleotide + 2 H(+)</text>
        <dbReference type="Rhea" id="RHEA:60876"/>
        <dbReference type="Rhea" id="RHEA-COMP:15698"/>
        <dbReference type="Rhea" id="RHEA-COMP:15719"/>
        <dbReference type="ChEBI" id="CHEBI:14649"/>
        <dbReference type="ChEBI" id="CHEBI:15377"/>
        <dbReference type="ChEBI" id="CHEBI:15378"/>
        <dbReference type="ChEBI" id="CHEBI:144029"/>
        <dbReference type="ChEBI" id="CHEBI:144051"/>
    </reaction>
    <physiologicalReaction direction="left-to-right" evidence="7">
        <dbReference type="Rhea" id="RHEA:60877"/>
    </physiologicalReaction>
</comment>
<dbReference type="GO" id="GO:0035529">
    <property type="term" value="F:NADH pyrophosphatase activity"/>
    <property type="evidence" value="ECO:0007669"/>
    <property type="project" value="TreeGrafter"/>
</dbReference>
<keyword evidence="6" id="KW-0460">Magnesium</keyword>
<dbReference type="PANTHER" id="PTHR42904:SF6">
    <property type="entry name" value="NAD-CAPPED RNA HYDROLASE NUDT12"/>
    <property type="match status" value="1"/>
</dbReference>
<dbReference type="PANTHER" id="PTHR42904">
    <property type="entry name" value="NUDIX HYDROLASE, NUDC SUBFAMILY"/>
    <property type="match status" value="1"/>
</dbReference>
<dbReference type="GO" id="GO:0005829">
    <property type="term" value="C:cytosol"/>
    <property type="evidence" value="ECO:0007669"/>
    <property type="project" value="TreeGrafter"/>
</dbReference>
<dbReference type="InterPro" id="IPR000086">
    <property type="entry name" value="NUDIX_hydrolase_dom"/>
</dbReference>
<evidence type="ECO:0000256" key="1">
    <source>
        <dbReference type="ARBA" id="ARBA00001946"/>
    </source>
</evidence>
<protein>
    <recommendedName>
        <fullName evidence="8">Nudix hydrolase domain-containing protein</fullName>
    </recommendedName>
</protein>
<dbReference type="EMBL" id="UINC01064168">
    <property type="protein sequence ID" value="SVB92571.1"/>
    <property type="molecule type" value="Genomic_DNA"/>
</dbReference>
<feature type="non-terminal residue" evidence="9">
    <location>
        <position position="115"/>
    </location>
</feature>
<name>A0A382I1J0_9ZZZZ</name>
<dbReference type="PROSITE" id="PS51462">
    <property type="entry name" value="NUDIX"/>
    <property type="match status" value="1"/>
</dbReference>
<dbReference type="InterPro" id="IPR015797">
    <property type="entry name" value="NUDIX_hydrolase-like_dom_sf"/>
</dbReference>
<dbReference type="SUPFAM" id="SSF55811">
    <property type="entry name" value="Nudix"/>
    <property type="match status" value="1"/>
</dbReference>
<dbReference type="GO" id="GO:0019677">
    <property type="term" value="P:NAD+ catabolic process"/>
    <property type="evidence" value="ECO:0007669"/>
    <property type="project" value="TreeGrafter"/>
</dbReference>
<keyword evidence="4" id="KW-0479">Metal-binding</keyword>
<dbReference type="GO" id="GO:0006742">
    <property type="term" value="P:NADP+ catabolic process"/>
    <property type="evidence" value="ECO:0007669"/>
    <property type="project" value="TreeGrafter"/>
</dbReference>
<comment type="similarity">
    <text evidence="3">Belongs to the Nudix hydrolase family. NudC subfamily.</text>
</comment>
<accession>A0A382I1J0</accession>
<proteinExistence type="inferred from homology"/>
<dbReference type="PROSITE" id="PS00893">
    <property type="entry name" value="NUDIX_BOX"/>
    <property type="match status" value="1"/>
</dbReference>
<sequence>MSAEEKRHNFCPICATPLTKQSINGENRRACTKASCDYVEWNNPTPVVAAIAQTGEDVVLVRALGWPKDWFGLVTGFHESGETAEEGVAREVKEELGLGCRVESLVGVYSFFQMN</sequence>
<dbReference type="Pfam" id="PF00293">
    <property type="entry name" value="NUDIX"/>
    <property type="match status" value="1"/>
</dbReference>
<evidence type="ECO:0000256" key="4">
    <source>
        <dbReference type="ARBA" id="ARBA00022723"/>
    </source>
</evidence>
<comment type="cofactor">
    <cofactor evidence="2">
        <name>Zn(2+)</name>
        <dbReference type="ChEBI" id="CHEBI:29105"/>
    </cofactor>
</comment>
<evidence type="ECO:0000313" key="9">
    <source>
        <dbReference type="EMBL" id="SVB92571.1"/>
    </source>
</evidence>
<evidence type="ECO:0000256" key="2">
    <source>
        <dbReference type="ARBA" id="ARBA00001947"/>
    </source>
</evidence>